<reference evidence="11 12" key="1">
    <citation type="journal article" date="2013" name="MBio">
        <title>Genome sequencing of the plant pathogen Taphrina deformans, the causal agent of peach leaf curl.</title>
        <authorList>
            <person name="Cisse O.H."/>
            <person name="Almeida J.M.G.C.F."/>
            <person name="Fonseca A."/>
            <person name="Kumar A.A."/>
            <person name="Salojaervi J."/>
            <person name="Overmyer K."/>
            <person name="Hauser P.M."/>
            <person name="Pagni M."/>
        </authorList>
    </citation>
    <scope>NUCLEOTIDE SEQUENCE [LARGE SCALE GENOMIC DNA]</scope>
    <source>
        <strain evidence="12">PYCC 5710 / ATCC 11124 / CBS 356.35 / IMI 108563 / JCM 9778 / NBRC 8474</strain>
    </source>
</reference>
<dbReference type="PANTHER" id="PTHR48022:SF83">
    <property type="entry name" value="MAJOR FACILITATOR SUPERFAMILY (MFS) PROFILE DOMAIN-CONTAINING PROTEIN"/>
    <property type="match status" value="1"/>
</dbReference>
<dbReference type="InterPro" id="IPR020846">
    <property type="entry name" value="MFS_dom"/>
</dbReference>
<dbReference type="SUPFAM" id="SSF103473">
    <property type="entry name" value="MFS general substrate transporter"/>
    <property type="match status" value="1"/>
</dbReference>
<feature type="domain" description="Major facilitator superfamily (MFS) profile" evidence="10">
    <location>
        <begin position="52"/>
        <end position="495"/>
    </location>
</feature>
<keyword evidence="6 9" id="KW-0472">Membrane</keyword>
<sequence>MSITEKGPTVSHIESTSGLHHSTTHDASLGADLEHELTFREAVRIYKKAIFWSMFVSLTIIMEGYDTALIGSFYSYPSFVAKYGTYFERLHEKQITASWQTGLTNAGNLGTLIGVGLNGWASQKFGYKPVLLIALVWMAGSVFGTVFAPSLSVLVAAEVLCGVAWGVFATSGPAYASEVMPVVLRGYLTTYVNLCWATGQFISAGVLQGLVSRTDQWAYRIPFAIQWVWPPLIFAGLAFMPESPWYYVRKGDLVRAENSLNRLKSPEATGTTKAQLATMVHTNKLELEVSAGTSYLDCFRGVDLRRTEIVCVTFVCQVLSGSAFAYNATYFFTQAGLSTDAAYKMNLGDTAIAFCGTIFSWVLISKFGRRSLFVSGLAILTVVLALIGICSTASSSTGSRWAQSSLSIAWLGIYSSTVGPVCYAIIAETSSTRLRAKSVALARNSYSVVNILANTAEPYLINPSELGLKGRTGFVWMATCFVALIWAFFRLPECKGRTYEELDILFVKQVPARKFSSTSVDVYNGDADEVMKGQDKHY</sequence>
<gene>
    <name evidence="11" type="ORF">TAPDE_004987</name>
</gene>
<feature type="transmembrane region" description="Helical" evidence="9">
    <location>
        <begin position="154"/>
        <end position="176"/>
    </location>
</feature>
<dbReference type="AlphaFoldDB" id="R4XMI5"/>
<evidence type="ECO:0000256" key="5">
    <source>
        <dbReference type="ARBA" id="ARBA00022989"/>
    </source>
</evidence>
<dbReference type="InterPro" id="IPR003663">
    <property type="entry name" value="Sugar/inositol_transpt"/>
</dbReference>
<feature type="transmembrane region" description="Helical" evidence="9">
    <location>
        <begin position="309"/>
        <end position="333"/>
    </location>
</feature>
<dbReference type="Pfam" id="PF00083">
    <property type="entry name" value="Sugar_tr"/>
    <property type="match status" value="1"/>
</dbReference>
<feature type="transmembrane region" description="Helical" evidence="9">
    <location>
        <begin position="49"/>
        <end position="77"/>
    </location>
</feature>
<evidence type="ECO:0000256" key="2">
    <source>
        <dbReference type="ARBA" id="ARBA00010992"/>
    </source>
</evidence>
<dbReference type="GO" id="GO:0005351">
    <property type="term" value="F:carbohydrate:proton symporter activity"/>
    <property type="evidence" value="ECO:0007669"/>
    <property type="project" value="TreeGrafter"/>
</dbReference>
<evidence type="ECO:0000313" key="11">
    <source>
        <dbReference type="EMBL" id="CCG84520.1"/>
    </source>
</evidence>
<dbReference type="InterPro" id="IPR005828">
    <property type="entry name" value="MFS_sugar_transport-like"/>
</dbReference>
<dbReference type="InterPro" id="IPR036259">
    <property type="entry name" value="MFS_trans_sf"/>
</dbReference>
<feature type="transmembrane region" description="Helical" evidence="9">
    <location>
        <begin position="473"/>
        <end position="489"/>
    </location>
</feature>
<protein>
    <recommendedName>
        <fullName evidence="10">Major facilitator superfamily (MFS) profile domain-containing protein</fullName>
    </recommendedName>
</protein>
<dbReference type="PROSITE" id="PS50850">
    <property type="entry name" value="MFS"/>
    <property type="match status" value="1"/>
</dbReference>
<evidence type="ECO:0000256" key="8">
    <source>
        <dbReference type="SAM" id="MobiDB-lite"/>
    </source>
</evidence>
<feature type="transmembrane region" description="Helical" evidence="9">
    <location>
        <begin position="188"/>
        <end position="211"/>
    </location>
</feature>
<comment type="similarity">
    <text evidence="2 7">Belongs to the major facilitator superfamily. Sugar transporter (TC 2.A.1.1) family.</text>
</comment>
<keyword evidence="4 9" id="KW-0812">Transmembrane</keyword>
<dbReference type="PROSITE" id="PS00217">
    <property type="entry name" value="SUGAR_TRANSPORT_2"/>
    <property type="match status" value="1"/>
</dbReference>
<dbReference type="Gene3D" id="1.20.1250.20">
    <property type="entry name" value="MFS general substrate transporter like domains"/>
    <property type="match status" value="1"/>
</dbReference>
<dbReference type="EMBL" id="CAHR02000255">
    <property type="protein sequence ID" value="CCG84520.1"/>
    <property type="molecule type" value="Genomic_DNA"/>
</dbReference>
<evidence type="ECO:0000256" key="4">
    <source>
        <dbReference type="ARBA" id="ARBA00022692"/>
    </source>
</evidence>
<feature type="transmembrane region" description="Helical" evidence="9">
    <location>
        <begin position="97"/>
        <end position="117"/>
    </location>
</feature>
<evidence type="ECO:0000256" key="7">
    <source>
        <dbReference type="RuleBase" id="RU003346"/>
    </source>
</evidence>
<comment type="caution">
    <text evidence="11">The sequence shown here is derived from an EMBL/GenBank/DDBJ whole genome shotgun (WGS) entry which is preliminary data.</text>
</comment>
<dbReference type="Proteomes" id="UP000013776">
    <property type="component" value="Unassembled WGS sequence"/>
</dbReference>
<keyword evidence="5 9" id="KW-1133">Transmembrane helix</keyword>
<feature type="region of interest" description="Disordered" evidence="8">
    <location>
        <begin position="1"/>
        <end position="23"/>
    </location>
</feature>
<dbReference type="NCBIfam" id="TIGR00879">
    <property type="entry name" value="SP"/>
    <property type="match status" value="1"/>
</dbReference>
<evidence type="ECO:0000256" key="6">
    <source>
        <dbReference type="ARBA" id="ARBA00023136"/>
    </source>
</evidence>
<keyword evidence="3 7" id="KW-0813">Transport</keyword>
<dbReference type="STRING" id="1097556.R4XMI5"/>
<dbReference type="InterPro" id="IPR050360">
    <property type="entry name" value="MFS_Sugar_Transporters"/>
</dbReference>
<dbReference type="VEuPathDB" id="FungiDB:TAPDE_004987"/>
<proteinExistence type="inferred from homology"/>
<dbReference type="eggNOG" id="KOG0254">
    <property type="taxonomic scope" value="Eukaryota"/>
</dbReference>
<dbReference type="FunFam" id="1.20.1250.20:FF:000078">
    <property type="entry name" value="MFS maltose transporter, putative"/>
    <property type="match status" value="1"/>
</dbReference>
<feature type="transmembrane region" description="Helical" evidence="9">
    <location>
        <begin position="345"/>
        <end position="364"/>
    </location>
</feature>
<evidence type="ECO:0000256" key="1">
    <source>
        <dbReference type="ARBA" id="ARBA00004141"/>
    </source>
</evidence>
<evidence type="ECO:0000313" key="12">
    <source>
        <dbReference type="Proteomes" id="UP000013776"/>
    </source>
</evidence>
<dbReference type="PANTHER" id="PTHR48022">
    <property type="entry name" value="PLASTIDIC GLUCOSE TRANSPORTER 4"/>
    <property type="match status" value="1"/>
</dbReference>
<organism evidence="11 12">
    <name type="scientific">Taphrina deformans (strain PYCC 5710 / ATCC 11124 / CBS 356.35 / IMI 108563 / JCM 9778 / NBRC 8474)</name>
    <name type="common">Peach leaf curl fungus</name>
    <name type="synonym">Lalaria deformans</name>
    <dbReference type="NCBI Taxonomy" id="1097556"/>
    <lineage>
        <taxon>Eukaryota</taxon>
        <taxon>Fungi</taxon>
        <taxon>Dikarya</taxon>
        <taxon>Ascomycota</taxon>
        <taxon>Taphrinomycotina</taxon>
        <taxon>Taphrinomycetes</taxon>
        <taxon>Taphrinales</taxon>
        <taxon>Taphrinaceae</taxon>
        <taxon>Taphrina</taxon>
    </lineage>
</organism>
<comment type="subcellular location">
    <subcellularLocation>
        <location evidence="1">Membrane</location>
        <topology evidence="1">Multi-pass membrane protein</topology>
    </subcellularLocation>
</comment>
<feature type="transmembrane region" description="Helical" evidence="9">
    <location>
        <begin position="217"/>
        <end position="240"/>
    </location>
</feature>
<accession>R4XMI5</accession>
<dbReference type="InterPro" id="IPR005829">
    <property type="entry name" value="Sugar_transporter_CS"/>
</dbReference>
<name>R4XMI5_TAPDE</name>
<feature type="transmembrane region" description="Helical" evidence="9">
    <location>
        <begin position="371"/>
        <end position="394"/>
    </location>
</feature>
<evidence type="ECO:0000259" key="10">
    <source>
        <dbReference type="PROSITE" id="PS50850"/>
    </source>
</evidence>
<dbReference type="GO" id="GO:0005886">
    <property type="term" value="C:plasma membrane"/>
    <property type="evidence" value="ECO:0007669"/>
    <property type="project" value="UniProtKB-ARBA"/>
</dbReference>
<feature type="transmembrane region" description="Helical" evidence="9">
    <location>
        <begin position="406"/>
        <end position="427"/>
    </location>
</feature>
<dbReference type="OrthoDB" id="6612291at2759"/>
<feature type="compositionally biased region" description="Polar residues" evidence="8">
    <location>
        <begin position="12"/>
        <end position="21"/>
    </location>
</feature>
<feature type="transmembrane region" description="Helical" evidence="9">
    <location>
        <begin position="129"/>
        <end position="148"/>
    </location>
</feature>
<evidence type="ECO:0000256" key="9">
    <source>
        <dbReference type="SAM" id="Phobius"/>
    </source>
</evidence>
<evidence type="ECO:0000256" key="3">
    <source>
        <dbReference type="ARBA" id="ARBA00022448"/>
    </source>
</evidence>
<keyword evidence="12" id="KW-1185">Reference proteome</keyword>